<feature type="non-terminal residue" evidence="2">
    <location>
        <position position="1"/>
    </location>
</feature>
<organism evidence="2 3">
    <name type="scientific">Candidatus Neptunichlamydia vexilliferae</name>
    <dbReference type="NCBI Taxonomy" id="1651774"/>
    <lineage>
        <taxon>Bacteria</taxon>
        <taxon>Pseudomonadati</taxon>
        <taxon>Chlamydiota</taxon>
        <taxon>Chlamydiia</taxon>
        <taxon>Parachlamydiales</taxon>
        <taxon>Simkaniaceae</taxon>
        <taxon>Candidatus Neptunichlamydia</taxon>
    </lineage>
</organism>
<proteinExistence type="predicted"/>
<evidence type="ECO:0000313" key="3">
    <source>
        <dbReference type="Proteomes" id="UP001194714"/>
    </source>
</evidence>
<dbReference type="EMBL" id="JAAEJV010000104">
    <property type="protein sequence ID" value="MBF5060248.1"/>
    <property type="molecule type" value="Genomic_DNA"/>
</dbReference>
<comment type="caution">
    <text evidence="2">The sequence shown here is derived from an EMBL/GenBank/DDBJ whole genome shotgun (WGS) entry which is preliminary data.</text>
</comment>
<keyword evidence="3" id="KW-1185">Reference proteome</keyword>
<keyword evidence="1" id="KW-0175">Coiled coil</keyword>
<protein>
    <submittedName>
        <fullName evidence="2">Uncharacterized protein</fullName>
    </submittedName>
</protein>
<dbReference type="Proteomes" id="UP001194714">
    <property type="component" value="Unassembled WGS sequence"/>
</dbReference>
<feature type="coiled-coil region" evidence="1">
    <location>
        <begin position="58"/>
        <end position="85"/>
    </location>
</feature>
<reference evidence="2 3" key="1">
    <citation type="submission" date="2020-01" db="EMBL/GenBank/DDBJ databases">
        <title>Draft genome sequence of Cand. Neptunochlamydia vexilliferae K9.</title>
        <authorList>
            <person name="Schulz F."/>
            <person name="Koestlbacher S."/>
            <person name="Wascher F."/>
            <person name="Pizzetti I."/>
            <person name="Horn M."/>
        </authorList>
    </citation>
    <scope>NUCLEOTIDE SEQUENCE [LARGE SCALE GENOMIC DNA]</scope>
    <source>
        <strain evidence="2 3">K9</strain>
    </source>
</reference>
<evidence type="ECO:0000313" key="2">
    <source>
        <dbReference type="EMBL" id="MBF5060248.1"/>
    </source>
</evidence>
<evidence type="ECO:0000256" key="1">
    <source>
        <dbReference type="SAM" id="Coils"/>
    </source>
</evidence>
<accession>A0ABS0B1H1</accession>
<gene>
    <name evidence="2" type="ORF">NEPTK9_001781</name>
</gene>
<name>A0ABS0B1H1_9BACT</name>
<sequence>THLTLIDKKQTPKKASPHYKHLLTLSQKNPTLYSYALQKLLTIKGEAPQIIATLATQVLTLNSQNAKLIAQVATLEKEVAALKQKISPPIISSSSSSSSSNTTKLPEGAIGKAIWEKHFKSVKGTEDPLPSNIEAILNAPSPYKVEGYCGKVRDTHILVWIPERVPDKIYGVDVSLNGLSKIFNFKIQLSNRDWGDTAARTIDKSRWFLMSKNIISGTKGWKRKKQVPMVRKQGFSTPSALYVVAALSIYRKETKKVLACNTFCSQETSNYQQLVVYAGSKGGGLIGSVDRYRHSYFDSIRNIGMVGMRILD</sequence>
<dbReference type="RefSeq" id="WP_194848562.1">
    <property type="nucleotide sequence ID" value="NZ_JAAEJV010000104.1"/>
</dbReference>